<evidence type="ECO:0000313" key="4">
    <source>
        <dbReference type="Proteomes" id="UP000032721"/>
    </source>
</evidence>
<evidence type="ECO:0000313" key="3">
    <source>
        <dbReference type="EMBL" id="TYP16639.1"/>
    </source>
</evidence>
<evidence type="ECO:0008006" key="6">
    <source>
        <dbReference type="Google" id="ProtNLM"/>
    </source>
</evidence>
<dbReference type="Proteomes" id="UP000324170">
    <property type="component" value="Unassembled WGS sequence"/>
</dbReference>
<dbReference type="KEGG" id="xdo:XDD1_0749"/>
<dbReference type="AlphaFoldDB" id="A0A068QNA5"/>
<keyword evidence="5" id="KW-1185">Reference proteome</keyword>
<dbReference type="RefSeq" id="WP_045968716.1">
    <property type="nucleotide sequence ID" value="NZ_CAWMED010000001.1"/>
</dbReference>
<sequence length="222" mass="25071">MFRSKSFNNINQPSVSSSLPHAKSASDIDKTLLEARTVITIKKVSAEEALHLTDIIVINSRGWRYDNSLGSPDDEQTKWNERYDGAHNILCCMDSYIRYIDKKNLLFFVAYFRGVPVGALQFTYKDEPDKNKPADAPKINYLATHCGIRNCGALLVEYAVNESLQLGMDGKLRLAPLDNSSIPVSLKMGFTQLEGGKYLYLNPAESNKWDCSNPNRYRYRGC</sequence>
<evidence type="ECO:0000313" key="2">
    <source>
        <dbReference type="EMBL" id="CDG16452.1"/>
    </source>
</evidence>
<evidence type="ECO:0000256" key="1">
    <source>
        <dbReference type="SAM" id="MobiDB-lite"/>
    </source>
</evidence>
<name>A0A068QNA5_9GAMM</name>
<dbReference type="OrthoDB" id="6442235at2"/>
<dbReference type="HOGENOM" id="CLU_105453_0_0_6"/>
<dbReference type="Proteomes" id="UP000032721">
    <property type="component" value="Chromosome"/>
</dbReference>
<reference evidence="3 5" key="2">
    <citation type="submission" date="2019-07" db="EMBL/GenBank/DDBJ databases">
        <title>Genomic Encyclopedia of Type Strains, Phase I: the one thousand microbial genomes (KMG-I) project.</title>
        <authorList>
            <person name="Kyrpides N."/>
        </authorList>
    </citation>
    <scope>NUCLEOTIDE SEQUENCE [LARGE SCALE GENOMIC DNA]</scope>
    <source>
        <strain evidence="3 5">DSM 17909</strain>
    </source>
</reference>
<dbReference type="STRING" id="351671.XDD1_0749"/>
<feature type="region of interest" description="Disordered" evidence="1">
    <location>
        <begin position="1"/>
        <end position="22"/>
    </location>
</feature>
<dbReference type="SUPFAM" id="SSF55729">
    <property type="entry name" value="Acyl-CoA N-acyltransferases (Nat)"/>
    <property type="match status" value="1"/>
</dbReference>
<dbReference type="EMBL" id="VNHN01000002">
    <property type="protein sequence ID" value="TYP16639.1"/>
    <property type="molecule type" value="Genomic_DNA"/>
</dbReference>
<feature type="compositionally biased region" description="Polar residues" evidence="1">
    <location>
        <begin position="1"/>
        <end position="19"/>
    </location>
</feature>
<dbReference type="EMBL" id="FO704550">
    <property type="protein sequence ID" value="CDG16452.1"/>
    <property type="molecule type" value="Genomic_DNA"/>
</dbReference>
<dbReference type="InterPro" id="IPR016181">
    <property type="entry name" value="Acyl_CoA_acyltransferase"/>
</dbReference>
<evidence type="ECO:0000313" key="5">
    <source>
        <dbReference type="Proteomes" id="UP000324170"/>
    </source>
</evidence>
<gene>
    <name evidence="3" type="ORF">LY16_00238</name>
    <name evidence="2" type="ORF">XDD1_0749</name>
</gene>
<accession>A0A068QNA5</accession>
<protein>
    <recommendedName>
        <fullName evidence="6">N-acetyltransferase domain-containing protein</fullName>
    </recommendedName>
</protein>
<reference evidence="2 4" key="1">
    <citation type="submission" date="2013-07" db="EMBL/GenBank/DDBJ databases">
        <authorList>
            <person name="Genoscope - CEA"/>
        </authorList>
    </citation>
    <scope>NUCLEOTIDE SEQUENCE [LARGE SCALE GENOMIC DNA]</scope>
    <source>
        <strain evidence="2">FRM16</strain>
        <strain evidence="4">FRM16 / DSM 17909</strain>
    </source>
</reference>
<organism evidence="2 4">
    <name type="scientific">Xenorhabdus doucetiae</name>
    <dbReference type="NCBI Taxonomy" id="351671"/>
    <lineage>
        <taxon>Bacteria</taxon>
        <taxon>Pseudomonadati</taxon>
        <taxon>Pseudomonadota</taxon>
        <taxon>Gammaproteobacteria</taxon>
        <taxon>Enterobacterales</taxon>
        <taxon>Morganellaceae</taxon>
        <taxon>Xenorhabdus</taxon>
    </lineage>
</organism>
<proteinExistence type="predicted"/>